<evidence type="ECO:0000256" key="5">
    <source>
        <dbReference type="SAM" id="MobiDB-lite"/>
    </source>
</evidence>
<feature type="compositionally biased region" description="Polar residues" evidence="5">
    <location>
        <begin position="85"/>
        <end position="102"/>
    </location>
</feature>
<evidence type="ECO:0000256" key="1">
    <source>
        <dbReference type="ARBA" id="ARBA00022723"/>
    </source>
</evidence>
<feature type="compositionally biased region" description="Basic residues" evidence="5">
    <location>
        <begin position="424"/>
        <end position="433"/>
    </location>
</feature>
<evidence type="ECO:0000256" key="3">
    <source>
        <dbReference type="ARBA" id="ARBA00022833"/>
    </source>
</evidence>
<feature type="region of interest" description="Disordered" evidence="5">
    <location>
        <begin position="1"/>
        <end position="27"/>
    </location>
</feature>
<organism evidence="7 8">
    <name type="scientific">Marasmius oreades</name>
    <name type="common">fairy-ring Marasmius</name>
    <dbReference type="NCBI Taxonomy" id="181124"/>
    <lineage>
        <taxon>Eukaryota</taxon>
        <taxon>Fungi</taxon>
        <taxon>Dikarya</taxon>
        <taxon>Basidiomycota</taxon>
        <taxon>Agaricomycotina</taxon>
        <taxon>Agaricomycetes</taxon>
        <taxon>Agaricomycetidae</taxon>
        <taxon>Agaricales</taxon>
        <taxon>Marasmiineae</taxon>
        <taxon>Marasmiaceae</taxon>
        <taxon>Marasmius</taxon>
    </lineage>
</organism>
<protein>
    <recommendedName>
        <fullName evidence="6">RanBP2-type domain-containing protein</fullName>
    </recommendedName>
</protein>
<dbReference type="AlphaFoldDB" id="A0A9P7S227"/>
<feature type="compositionally biased region" description="Polar residues" evidence="5">
    <location>
        <begin position="489"/>
        <end position="505"/>
    </location>
</feature>
<dbReference type="Gene3D" id="4.10.1060.10">
    <property type="entry name" value="Zinc finger, RanBP2-type"/>
    <property type="match status" value="1"/>
</dbReference>
<keyword evidence="8" id="KW-1185">Reference proteome</keyword>
<feature type="compositionally biased region" description="Basic and acidic residues" evidence="5">
    <location>
        <begin position="253"/>
        <end position="269"/>
    </location>
</feature>
<feature type="compositionally biased region" description="Polar residues" evidence="5">
    <location>
        <begin position="364"/>
        <end position="374"/>
    </location>
</feature>
<sequence>MSAVRRASRSGARPSPYARPPSKKSSWSISSILSYLNPLKSRVCEEIPIVAEDADESDYNPEEHGQSPAEALSTRGHQLSRKLKTQTLDSQNPSLPTRQTLGNPLPPPSVAQQPEANQDLFVEPTSVSQGIDIVTSFLDSHRDRQISSIEAEGLISLLKKSTAETREPFRFSSSTPSTPQRGNSPLYASTNSTSVPFRFSTPMETPNQISNSTVPKLLKHNPNGTYRWQGGGSAKPRSRNRYQSPAFGSSRATSERLVLKESPEKVKTDTKRRRVGADAETSSASPSGATSTQAHTRSPAPAPSPTRTSQAPPLPTPSVNGIAPDSSRGNGVSGALPSSLGGLRTSAIQKPTTPVVPSPLRQAWGQSSPSTSDGEGSPAPPQKRTKAANFMSELITQVTTSKHLEVSNPYQAASPVKVTGPAKPRSRRIRAGKAKVDVNGAEPEGQARKEAEREKETQKQKEVEKQYSAQAIIEATLPKGSKRSRPPANLSNGSVNGTSRISTSQSPPPSDTHETQPNATGRFAAHIEEVEDEEEKIRIPKKSKPNGHESLANTLKSVPTIEEIAGDELSSSETVTQPSEVIEPGNSIQGKPPFSFSNHGLSSKPGPHIFGMPKSISIPKEPSKLRQSFKADTPPASSTSFPSSSSPSPFSFTAAPLRSSPTVASPQSVLESTSKFDPKQSALDEPVPSLPIFTFTMPTSLSMKEDETMAKIKSAPISSLPKFDFDIPATDSNSSLPTPPSSQPKSEPVKAFDFEAAGLKPAPKLAPGSWICQLCGCSSDASATKCSVCENPR</sequence>
<feature type="region of interest" description="Disordered" evidence="5">
    <location>
        <begin position="161"/>
        <end position="691"/>
    </location>
</feature>
<dbReference type="GeneID" id="66076680"/>
<feature type="compositionally biased region" description="Basic and acidic residues" evidence="5">
    <location>
        <begin position="445"/>
        <end position="465"/>
    </location>
</feature>
<keyword evidence="3" id="KW-0862">Zinc</keyword>
<dbReference type="RefSeq" id="XP_043010444.1">
    <property type="nucleotide sequence ID" value="XM_043152358.1"/>
</dbReference>
<proteinExistence type="predicted"/>
<feature type="domain" description="RanBP2-type" evidence="6">
    <location>
        <begin position="766"/>
        <end position="793"/>
    </location>
</feature>
<feature type="compositionally biased region" description="Polar residues" evidence="5">
    <location>
        <begin position="202"/>
        <end position="214"/>
    </location>
</feature>
<evidence type="ECO:0000256" key="2">
    <source>
        <dbReference type="ARBA" id="ARBA00022771"/>
    </source>
</evidence>
<feature type="compositionally biased region" description="Polar residues" evidence="5">
    <location>
        <begin position="569"/>
        <end position="579"/>
    </location>
</feature>
<dbReference type="InterPro" id="IPR001876">
    <property type="entry name" value="Znf_RanBP2"/>
</dbReference>
<reference evidence="7" key="1">
    <citation type="journal article" date="2021" name="Genome Biol. Evol.">
        <title>The assembled and annotated genome of the fairy-ring fungus Marasmius oreades.</title>
        <authorList>
            <person name="Hiltunen M."/>
            <person name="Ament-Velasquez S.L."/>
            <person name="Johannesson H."/>
        </authorList>
    </citation>
    <scope>NUCLEOTIDE SEQUENCE</scope>
    <source>
        <strain evidence="7">03SP1</strain>
    </source>
</reference>
<dbReference type="EMBL" id="CM032184">
    <property type="protein sequence ID" value="KAG7093974.1"/>
    <property type="molecule type" value="Genomic_DNA"/>
</dbReference>
<keyword evidence="1" id="KW-0479">Metal-binding</keyword>
<feature type="compositionally biased region" description="Low complexity" evidence="5">
    <location>
        <begin position="279"/>
        <end position="311"/>
    </location>
</feature>
<accession>A0A9P7S227</accession>
<feature type="compositionally biased region" description="Polar residues" evidence="5">
    <location>
        <begin position="180"/>
        <end position="195"/>
    </location>
</feature>
<name>A0A9P7S227_9AGAR</name>
<dbReference type="KEGG" id="more:E1B28_007604"/>
<dbReference type="OrthoDB" id="79830at2759"/>
<evidence type="ECO:0000256" key="4">
    <source>
        <dbReference type="PROSITE-ProRule" id="PRU00322"/>
    </source>
</evidence>
<evidence type="ECO:0000313" key="8">
    <source>
        <dbReference type="Proteomes" id="UP001049176"/>
    </source>
</evidence>
<gene>
    <name evidence="7" type="ORF">E1B28_007604</name>
</gene>
<feature type="region of interest" description="Disordered" evidence="5">
    <location>
        <begin position="723"/>
        <end position="750"/>
    </location>
</feature>
<evidence type="ECO:0000259" key="6">
    <source>
        <dbReference type="PROSITE" id="PS50199"/>
    </source>
</evidence>
<feature type="region of interest" description="Disordered" evidence="5">
    <location>
        <begin position="52"/>
        <end position="118"/>
    </location>
</feature>
<feature type="compositionally biased region" description="Low complexity" evidence="5">
    <location>
        <begin position="633"/>
        <end position="656"/>
    </location>
</feature>
<keyword evidence="2 4" id="KW-0863">Zinc-finger</keyword>
<feature type="compositionally biased region" description="Low complexity" evidence="5">
    <location>
        <begin position="1"/>
        <end position="16"/>
    </location>
</feature>
<dbReference type="PROSITE" id="PS50199">
    <property type="entry name" value="ZF_RANBP2_2"/>
    <property type="match status" value="1"/>
</dbReference>
<feature type="compositionally biased region" description="Polar residues" evidence="5">
    <location>
        <begin position="241"/>
        <end position="252"/>
    </location>
</feature>
<evidence type="ECO:0000313" key="7">
    <source>
        <dbReference type="EMBL" id="KAG7093974.1"/>
    </source>
</evidence>
<dbReference type="Proteomes" id="UP001049176">
    <property type="component" value="Chromosome 4"/>
</dbReference>
<feature type="compositionally biased region" description="Polar residues" evidence="5">
    <location>
        <begin position="659"/>
        <end position="675"/>
    </location>
</feature>
<comment type="caution">
    <text evidence="7">The sequence shown here is derived from an EMBL/GenBank/DDBJ whole genome shotgun (WGS) entry which is preliminary data.</text>
</comment>
<dbReference type="GO" id="GO:0008270">
    <property type="term" value="F:zinc ion binding"/>
    <property type="evidence" value="ECO:0007669"/>
    <property type="project" value="UniProtKB-KW"/>
</dbReference>